<dbReference type="Pfam" id="PF00535">
    <property type="entry name" value="Glycos_transf_2"/>
    <property type="match status" value="1"/>
</dbReference>
<name>A0A1Y6GCL8_9HYPH</name>
<organism evidence="9 10">
    <name type="scientific">Devosia lucknowensis</name>
    <dbReference type="NCBI Taxonomy" id="1096929"/>
    <lineage>
        <taxon>Bacteria</taxon>
        <taxon>Pseudomonadati</taxon>
        <taxon>Pseudomonadota</taxon>
        <taxon>Alphaproteobacteria</taxon>
        <taxon>Hyphomicrobiales</taxon>
        <taxon>Devosiaceae</taxon>
        <taxon>Devosia</taxon>
    </lineage>
</organism>
<dbReference type="Proteomes" id="UP000194474">
    <property type="component" value="Unassembled WGS sequence"/>
</dbReference>
<feature type="transmembrane region" description="Helical" evidence="7">
    <location>
        <begin position="283"/>
        <end position="309"/>
    </location>
</feature>
<evidence type="ECO:0000256" key="5">
    <source>
        <dbReference type="ARBA" id="ARBA00022989"/>
    </source>
</evidence>
<feature type="transmembrane region" description="Helical" evidence="7">
    <location>
        <begin position="250"/>
        <end position="277"/>
    </location>
</feature>
<keyword evidence="6 7" id="KW-0472">Membrane</keyword>
<dbReference type="Gene3D" id="3.90.550.10">
    <property type="entry name" value="Spore Coat Polysaccharide Biosynthesis Protein SpsA, Chain A"/>
    <property type="match status" value="1"/>
</dbReference>
<dbReference type="CDD" id="cd04187">
    <property type="entry name" value="DPM1_like_bac"/>
    <property type="match status" value="1"/>
</dbReference>
<sequence length="332" mass="36896">MDSTNTDQSTSGWPHAAANPDIAVKVSVLSIVTTVYRSAATIKTFIERAIGAVSSAAERIEVIVVDDGSPDDSASIVRDLADQDDRITLVQLSRNFGHHKAMIAGLENARGDLIFLIDSDLEEEPEHLTPMLARLRQEQVDVVYGVQRERRGGFIERVSGNVFYSTFSRLSEVELPRNVATMRLMTRRYVRSFLLFRDHNPVFVPLSILVGYRQAAYVFDKRSSSATTYSVRSRISLLILALTSFSGKPLLLIFWASVVFSSVSFFFGLSVVVNAVVGPVQDGWSSLMAAVVFFFSLNALMTGILGLYVKLILDEVKDRPRTVVQEVYRKST</sequence>
<reference evidence="10" key="1">
    <citation type="submission" date="2017-04" db="EMBL/GenBank/DDBJ databases">
        <authorList>
            <person name="Varghese N."/>
            <person name="Submissions S."/>
        </authorList>
    </citation>
    <scope>NUCLEOTIDE SEQUENCE [LARGE SCALE GENOMIC DNA]</scope>
</reference>
<keyword evidence="10" id="KW-1185">Reference proteome</keyword>
<evidence type="ECO:0000256" key="2">
    <source>
        <dbReference type="ARBA" id="ARBA00022676"/>
    </source>
</evidence>
<feature type="domain" description="Glycosyltransferase 2-like" evidence="8">
    <location>
        <begin position="30"/>
        <end position="190"/>
    </location>
</feature>
<dbReference type="PANTHER" id="PTHR48090">
    <property type="entry name" value="UNDECAPRENYL-PHOSPHATE 4-DEOXY-4-FORMAMIDO-L-ARABINOSE TRANSFERASE-RELATED"/>
    <property type="match status" value="1"/>
</dbReference>
<proteinExistence type="predicted"/>
<keyword evidence="3 9" id="KW-0808">Transferase</keyword>
<evidence type="ECO:0000256" key="3">
    <source>
        <dbReference type="ARBA" id="ARBA00022679"/>
    </source>
</evidence>
<evidence type="ECO:0000313" key="10">
    <source>
        <dbReference type="Proteomes" id="UP000194474"/>
    </source>
</evidence>
<evidence type="ECO:0000256" key="6">
    <source>
        <dbReference type="ARBA" id="ARBA00023136"/>
    </source>
</evidence>
<dbReference type="InterPro" id="IPR050256">
    <property type="entry name" value="Glycosyltransferase_2"/>
</dbReference>
<dbReference type="InterPro" id="IPR029044">
    <property type="entry name" value="Nucleotide-diphossugar_trans"/>
</dbReference>
<evidence type="ECO:0000256" key="7">
    <source>
        <dbReference type="SAM" id="Phobius"/>
    </source>
</evidence>
<evidence type="ECO:0000256" key="1">
    <source>
        <dbReference type="ARBA" id="ARBA00004141"/>
    </source>
</evidence>
<dbReference type="PANTHER" id="PTHR48090:SF1">
    <property type="entry name" value="PROPHAGE BACTOPRENOL GLUCOSYL TRANSFERASE HOMOLOG"/>
    <property type="match status" value="1"/>
</dbReference>
<comment type="subcellular location">
    <subcellularLocation>
        <location evidence="1">Membrane</location>
        <topology evidence="1">Multi-pass membrane protein</topology>
    </subcellularLocation>
</comment>
<keyword evidence="4 7" id="KW-0812">Transmembrane</keyword>
<keyword evidence="5 7" id="KW-1133">Transmembrane helix</keyword>
<dbReference type="AlphaFoldDB" id="A0A1Y6GCL8"/>
<dbReference type="GO" id="GO:0005886">
    <property type="term" value="C:plasma membrane"/>
    <property type="evidence" value="ECO:0007669"/>
    <property type="project" value="TreeGrafter"/>
</dbReference>
<keyword evidence="2" id="KW-0328">Glycosyltransferase</keyword>
<dbReference type="SUPFAM" id="SSF53448">
    <property type="entry name" value="Nucleotide-diphospho-sugar transferases"/>
    <property type="match status" value="1"/>
</dbReference>
<dbReference type="GO" id="GO:0016757">
    <property type="term" value="F:glycosyltransferase activity"/>
    <property type="evidence" value="ECO:0007669"/>
    <property type="project" value="UniProtKB-KW"/>
</dbReference>
<gene>
    <name evidence="9" type="ORF">SAMN06295905_2809</name>
</gene>
<accession>A0A1Y6GCL8</accession>
<evidence type="ECO:0000313" key="9">
    <source>
        <dbReference type="EMBL" id="SMQ85530.1"/>
    </source>
</evidence>
<dbReference type="EMBL" id="FXWK01000002">
    <property type="protein sequence ID" value="SMQ85530.1"/>
    <property type="molecule type" value="Genomic_DNA"/>
</dbReference>
<dbReference type="InterPro" id="IPR001173">
    <property type="entry name" value="Glyco_trans_2-like"/>
</dbReference>
<evidence type="ECO:0000259" key="8">
    <source>
        <dbReference type="Pfam" id="PF00535"/>
    </source>
</evidence>
<protein>
    <submittedName>
        <fullName evidence="9">Putative glycosyltransferase</fullName>
    </submittedName>
</protein>
<dbReference type="RefSeq" id="WP_244557541.1">
    <property type="nucleotide sequence ID" value="NZ_FXWK01000002.1"/>
</dbReference>
<evidence type="ECO:0000256" key="4">
    <source>
        <dbReference type="ARBA" id="ARBA00022692"/>
    </source>
</evidence>